<gene>
    <name evidence="1" type="ORF">PENSUB_12438</name>
</gene>
<dbReference type="Proteomes" id="UP000186955">
    <property type="component" value="Unassembled WGS sequence"/>
</dbReference>
<sequence length="112" mass="12153">METLLYLENNGSGSPRSMKILFFCLRPNWFYFSTIPASILTLNGEFSGVVDVSKANGILLYDSKNHIPVSLHPSTSGIAAIILDPLPAEFPGRLGNVVAAEAERSQVWEATA</sequence>
<comment type="caution">
    <text evidence="1">The sequence shown here is derived from an EMBL/GenBank/DDBJ whole genome shotgun (WGS) entry which is preliminary data.</text>
</comment>
<reference evidence="1 2" key="1">
    <citation type="submission" date="2016-10" db="EMBL/GenBank/DDBJ databases">
        <title>Genome sequence of the ascomycete fungus Penicillium subrubescens.</title>
        <authorList>
            <person name="De Vries R.P."/>
            <person name="Peng M."/>
            <person name="Dilokpimol A."/>
            <person name="Hilden K."/>
            <person name="Makela M.R."/>
            <person name="Grigoriev I."/>
            <person name="Riley R."/>
            <person name="Granchi Z."/>
        </authorList>
    </citation>
    <scope>NUCLEOTIDE SEQUENCE [LARGE SCALE GENOMIC DNA]</scope>
    <source>
        <strain evidence="1 2">CBS 132785</strain>
    </source>
</reference>
<accession>A0A1Q5SZW3</accession>
<evidence type="ECO:0000313" key="1">
    <source>
        <dbReference type="EMBL" id="OKO93375.1"/>
    </source>
</evidence>
<keyword evidence="2" id="KW-1185">Reference proteome</keyword>
<proteinExistence type="predicted"/>
<dbReference type="EMBL" id="MNBE01000725">
    <property type="protein sequence ID" value="OKO93375.1"/>
    <property type="molecule type" value="Genomic_DNA"/>
</dbReference>
<protein>
    <submittedName>
        <fullName evidence="1">Uncharacterized protein</fullName>
    </submittedName>
</protein>
<name>A0A1Q5SZW3_9EURO</name>
<dbReference type="AlphaFoldDB" id="A0A1Q5SZW3"/>
<evidence type="ECO:0000313" key="2">
    <source>
        <dbReference type="Proteomes" id="UP000186955"/>
    </source>
</evidence>
<organism evidence="1 2">
    <name type="scientific">Penicillium subrubescens</name>
    <dbReference type="NCBI Taxonomy" id="1316194"/>
    <lineage>
        <taxon>Eukaryota</taxon>
        <taxon>Fungi</taxon>
        <taxon>Dikarya</taxon>
        <taxon>Ascomycota</taxon>
        <taxon>Pezizomycotina</taxon>
        <taxon>Eurotiomycetes</taxon>
        <taxon>Eurotiomycetidae</taxon>
        <taxon>Eurotiales</taxon>
        <taxon>Aspergillaceae</taxon>
        <taxon>Penicillium</taxon>
    </lineage>
</organism>